<proteinExistence type="predicted"/>
<sequence length="40" mass="4478">MAALVVENVKRNVGSGAHHEIVGRALHQYFLQAAQQLQRH</sequence>
<dbReference type="AlphaFoldDB" id="A0A1J5PZ27"/>
<organism evidence="1">
    <name type="scientific">mine drainage metagenome</name>
    <dbReference type="NCBI Taxonomy" id="410659"/>
    <lineage>
        <taxon>unclassified sequences</taxon>
        <taxon>metagenomes</taxon>
        <taxon>ecological metagenomes</taxon>
    </lineage>
</organism>
<accession>A0A1J5PZ27</accession>
<protein>
    <submittedName>
        <fullName evidence="1">Uncharacterized protein</fullName>
    </submittedName>
</protein>
<name>A0A1J5PZ27_9ZZZZ</name>
<reference evidence="1" key="1">
    <citation type="submission" date="2016-10" db="EMBL/GenBank/DDBJ databases">
        <title>Sequence of Gallionella enrichment culture.</title>
        <authorList>
            <person name="Poehlein A."/>
            <person name="Muehling M."/>
            <person name="Daniel R."/>
        </authorList>
    </citation>
    <scope>NUCLEOTIDE SEQUENCE</scope>
</reference>
<evidence type="ECO:0000313" key="1">
    <source>
        <dbReference type="EMBL" id="OIQ76200.1"/>
    </source>
</evidence>
<dbReference type="EMBL" id="MLJW01001937">
    <property type="protein sequence ID" value="OIQ76200.1"/>
    <property type="molecule type" value="Genomic_DNA"/>
</dbReference>
<comment type="caution">
    <text evidence="1">The sequence shown here is derived from an EMBL/GenBank/DDBJ whole genome shotgun (WGS) entry which is preliminary data.</text>
</comment>
<gene>
    <name evidence="1" type="ORF">GALL_421220</name>
</gene>